<dbReference type="PANTHER" id="PTHR44196">
    <property type="entry name" value="DEHYDROGENASE/REDUCTASE SDR FAMILY MEMBER 7B"/>
    <property type="match status" value="1"/>
</dbReference>
<protein>
    <submittedName>
        <fullName evidence="4">SDR family NAD(P)-dependent oxidoreductase</fullName>
    </submittedName>
</protein>
<dbReference type="Pfam" id="PF00106">
    <property type="entry name" value="adh_short"/>
    <property type="match status" value="1"/>
</dbReference>
<keyword evidence="2" id="KW-0560">Oxidoreductase</keyword>
<dbReference type="Gene3D" id="3.40.50.720">
    <property type="entry name" value="NAD(P)-binding Rossmann-like Domain"/>
    <property type="match status" value="1"/>
</dbReference>
<dbReference type="GO" id="GO:0016020">
    <property type="term" value="C:membrane"/>
    <property type="evidence" value="ECO:0007669"/>
    <property type="project" value="TreeGrafter"/>
</dbReference>
<dbReference type="CDD" id="cd05233">
    <property type="entry name" value="SDR_c"/>
    <property type="match status" value="1"/>
</dbReference>
<dbReference type="InterPro" id="IPR020904">
    <property type="entry name" value="Sc_DH/Rdtase_CS"/>
</dbReference>
<evidence type="ECO:0000313" key="5">
    <source>
        <dbReference type="Proteomes" id="UP000757103"/>
    </source>
</evidence>
<dbReference type="PANTHER" id="PTHR44196:SF2">
    <property type="entry name" value="SHORT-CHAIN DEHYDROGENASE-RELATED"/>
    <property type="match status" value="1"/>
</dbReference>
<reference evidence="4" key="2">
    <citation type="submission" date="2021-09" db="EMBL/GenBank/DDBJ databases">
        <authorList>
            <person name="Gilroy R."/>
        </authorList>
    </citation>
    <scope>NUCLEOTIDE SEQUENCE</scope>
    <source>
        <strain evidence="4">CHK121-7720</strain>
    </source>
</reference>
<dbReference type="EMBL" id="DYUD01000010">
    <property type="protein sequence ID" value="HJG88364.1"/>
    <property type="molecule type" value="Genomic_DNA"/>
</dbReference>
<dbReference type="InterPro" id="IPR002347">
    <property type="entry name" value="SDR_fam"/>
</dbReference>
<evidence type="ECO:0000313" key="4">
    <source>
        <dbReference type="EMBL" id="HJG88364.1"/>
    </source>
</evidence>
<evidence type="ECO:0000256" key="1">
    <source>
        <dbReference type="ARBA" id="ARBA00006484"/>
    </source>
</evidence>
<dbReference type="PRINTS" id="PR00081">
    <property type="entry name" value="GDHRDH"/>
</dbReference>
<dbReference type="InterPro" id="IPR036291">
    <property type="entry name" value="NAD(P)-bd_dom_sf"/>
</dbReference>
<dbReference type="Proteomes" id="UP000757103">
    <property type="component" value="Unassembled WGS sequence"/>
</dbReference>
<accession>A0A921MPY8</accession>
<dbReference type="PROSITE" id="PS00061">
    <property type="entry name" value="ADH_SHORT"/>
    <property type="match status" value="1"/>
</dbReference>
<comment type="similarity">
    <text evidence="1 3">Belongs to the short-chain dehydrogenases/reductases (SDR) family.</text>
</comment>
<dbReference type="RefSeq" id="WP_272959960.1">
    <property type="nucleotide sequence ID" value="NZ_CAKMIC010000006.1"/>
</dbReference>
<comment type="caution">
    <text evidence="4">The sequence shown here is derived from an EMBL/GenBank/DDBJ whole genome shotgun (WGS) entry which is preliminary data.</text>
</comment>
<dbReference type="GO" id="GO:0016491">
    <property type="term" value="F:oxidoreductase activity"/>
    <property type="evidence" value="ECO:0007669"/>
    <property type="project" value="UniProtKB-KW"/>
</dbReference>
<evidence type="ECO:0000256" key="2">
    <source>
        <dbReference type="ARBA" id="ARBA00023002"/>
    </source>
</evidence>
<proteinExistence type="inferred from homology"/>
<dbReference type="PRINTS" id="PR00080">
    <property type="entry name" value="SDRFAMILY"/>
</dbReference>
<gene>
    <name evidence="4" type="ORF">K8U91_02655</name>
</gene>
<name>A0A921MPY8_9BACT</name>
<dbReference type="AlphaFoldDB" id="A0A921MPY8"/>
<dbReference type="PIRSF" id="PIRSF000126">
    <property type="entry name" value="11-beta-HSD1"/>
    <property type="match status" value="1"/>
</dbReference>
<organism evidence="4 5">
    <name type="scientific">Barnesiella viscericola</name>
    <dbReference type="NCBI Taxonomy" id="397865"/>
    <lineage>
        <taxon>Bacteria</taxon>
        <taxon>Pseudomonadati</taxon>
        <taxon>Bacteroidota</taxon>
        <taxon>Bacteroidia</taxon>
        <taxon>Bacteroidales</taxon>
        <taxon>Barnesiellaceae</taxon>
        <taxon>Barnesiella</taxon>
    </lineage>
</organism>
<sequence length="265" mass="29524">MTRNRDLSPCTALVTGASSGIGLEFARQLAAWGAALVMVSIDRDDLDRESTRIATDYRVPVETLCMDLARPEAADELYQYCREKGLVIDILINNAGIFSFREVVRTDPAKIETMIQLHMGTVTRLSRLFANDMCQRHHGYLLNMSSLSCWTPYPGIALYTATKAYIRVFTRALAYELSDYGVHATVVCPGGVATGLYGLPPRLLKLGVKLGILMTPERLVRKALNALFRGKKQLIPGLFNRLLIPLASVMPARVRLIVKHRMLNE</sequence>
<evidence type="ECO:0000256" key="3">
    <source>
        <dbReference type="RuleBase" id="RU000363"/>
    </source>
</evidence>
<reference evidence="4" key="1">
    <citation type="journal article" date="2021" name="PeerJ">
        <title>Extensive microbial diversity within the chicken gut microbiome revealed by metagenomics and culture.</title>
        <authorList>
            <person name="Gilroy R."/>
            <person name="Ravi A."/>
            <person name="Getino M."/>
            <person name="Pursley I."/>
            <person name="Horton D.L."/>
            <person name="Alikhan N.F."/>
            <person name="Baker D."/>
            <person name="Gharbi K."/>
            <person name="Hall N."/>
            <person name="Watson M."/>
            <person name="Adriaenssens E.M."/>
            <person name="Foster-Nyarko E."/>
            <person name="Jarju S."/>
            <person name="Secka A."/>
            <person name="Antonio M."/>
            <person name="Oren A."/>
            <person name="Chaudhuri R.R."/>
            <person name="La Ragione R."/>
            <person name="Hildebrand F."/>
            <person name="Pallen M.J."/>
        </authorList>
    </citation>
    <scope>NUCLEOTIDE SEQUENCE</scope>
    <source>
        <strain evidence="4">CHK121-7720</strain>
    </source>
</reference>
<dbReference type="SUPFAM" id="SSF51735">
    <property type="entry name" value="NAD(P)-binding Rossmann-fold domains"/>
    <property type="match status" value="1"/>
</dbReference>